<name>A0ABZ2NWF6_9BRAD</name>
<organism evidence="3 4">
    <name type="scientific">Bradyrhizobium septentrionale</name>
    <dbReference type="NCBI Taxonomy" id="1404411"/>
    <lineage>
        <taxon>Bacteria</taxon>
        <taxon>Pseudomonadati</taxon>
        <taxon>Pseudomonadota</taxon>
        <taxon>Alphaproteobacteria</taxon>
        <taxon>Hyphomicrobiales</taxon>
        <taxon>Nitrobacteraceae</taxon>
        <taxon>Bradyrhizobium</taxon>
    </lineage>
</organism>
<keyword evidence="1" id="KW-0472">Membrane</keyword>
<accession>A0ABZ2NWF6</accession>
<keyword evidence="4" id="KW-1185">Reference proteome</keyword>
<dbReference type="InterPro" id="IPR058544">
    <property type="entry name" value="ETR1_N"/>
</dbReference>
<evidence type="ECO:0000259" key="2">
    <source>
        <dbReference type="Pfam" id="PF25487"/>
    </source>
</evidence>
<keyword evidence="1" id="KW-1133">Transmembrane helix</keyword>
<dbReference type="EMBL" id="CP147711">
    <property type="protein sequence ID" value="WXC78469.1"/>
    <property type="molecule type" value="Genomic_DNA"/>
</dbReference>
<evidence type="ECO:0000256" key="1">
    <source>
        <dbReference type="SAM" id="Phobius"/>
    </source>
</evidence>
<protein>
    <recommendedName>
        <fullName evidence="2">Ethylene receptor 1-like N-terminal domain-containing protein</fullName>
    </recommendedName>
</protein>
<proteinExistence type="predicted"/>
<feature type="transmembrane region" description="Helical" evidence="1">
    <location>
        <begin position="20"/>
        <end position="45"/>
    </location>
</feature>
<feature type="domain" description="Ethylene receptor 1-like N-terminal" evidence="2">
    <location>
        <begin position="19"/>
        <end position="62"/>
    </location>
</feature>
<reference evidence="3" key="2">
    <citation type="submission" date="2024-03" db="EMBL/GenBank/DDBJ databases">
        <authorList>
            <person name="Bromfield E.S.P."/>
            <person name="Cloutier S."/>
        </authorList>
    </citation>
    <scope>NUCLEOTIDE SEQUENCE</scope>
    <source>
        <strain evidence="3">5S5</strain>
    </source>
</reference>
<keyword evidence="1" id="KW-0812">Transmembrane</keyword>
<gene>
    <name evidence="3" type="ORF">WDK88_34565</name>
</gene>
<dbReference type="Proteomes" id="UP001432046">
    <property type="component" value="Chromosome"/>
</dbReference>
<evidence type="ECO:0000313" key="3">
    <source>
        <dbReference type="EMBL" id="WXC78469.1"/>
    </source>
</evidence>
<evidence type="ECO:0000313" key="4">
    <source>
        <dbReference type="Proteomes" id="UP001432046"/>
    </source>
</evidence>
<reference evidence="3" key="1">
    <citation type="journal article" date="2021" name="Int. J. Syst. Evol. Microbiol.">
        <title>Bradyrhizobium septentrionale sp. nov. (sv. septentrionale) and Bradyrhizobium quebecense sp. nov. (sv. septentrionale) associated with legumes native to Canada possess rearranged symbiosis genes and numerous insertion sequences.</title>
        <authorList>
            <person name="Bromfield E.S.P."/>
            <person name="Cloutier S."/>
        </authorList>
    </citation>
    <scope>NUCLEOTIDE SEQUENCE</scope>
    <source>
        <strain evidence="3">5S5</strain>
    </source>
</reference>
<dbReference type="Pfam" id="PF25487">
    <property type="entry name" value="ETR1_N"/>
    <property type="match status" value="1"/>
</dbReference>
<sequence length="91" mass="10163">MDSSTFSPHGICLLWEPELIWLHVISDVLIAASYFSIPFALAILVSKRRDFQFGWMAWPFAACPSGGSRMSAARRKSCSSSRTTDWCAPMC</sequence>